<dbReference type="EMBL" id="JAQQWI010000018">
    <property type="protein sequence ID" value="KAK8001280.1"/>
    <property type="molecule type" value="Genomic_DNA"/>
</dbReference>
<dbReference type="Proteomes" id="UP001396898">
    <property type="component" value="Unassembled WGS sequence"/>
</dbReference>
<name>A0ABR1R660_9PEZI</name>
<dbReference type="PANTHER" id="PTHR10622">
    <property type="entry name" value="HET DOMAIN-CONTAINING PROTEIN"/>
    <property type="match status" value="1"/>
</dbReference>
<gene>
    <name evidence="1" type="ORF">PG991_013502</name>
</gene>
<dbReference type="PANTHER" id="PTHR10622:SF10">
    <property type="entry name" value="HET DOMAIN-CONTAINING PROTEIN"/>
    <property type="match status" value="1"/>
</dbReference>
<proteinExistence type="predicted"/>
<keyword evidence="2" id="KW-1185">Reference proteome</keyword>
<sequence>MFKWYSNAKLCTSYLHDPMNGGKALPAAEGDKDTPEALGMVSRGSTLQNLLATRHVGFYDVDWAPLGTRPELANAIAVVTGIPVDYLMGQKPIENACIDKRGPSRVVTGWQMNGVYWYQRPIGSETAMI</sequence>
<evidence type="ECO:0000313" key="1">
    <source>
        <dbReference type="EMBL" id="KAK8001280.1"/>
    </source>
</evidence>
<evidence type="ECO:0000313" key="2">
    <source>
        <dbReference type="Proteomes" id="UP001396898"/>
    </source>
</evidence>
<accession>A0ABR1R660</accession>
<comment type="caution">
    <text evidence="1">The sequence shown here is derived from an EMBL/GenBank/DDBJ whole genome shotgun (WGS) entry which is preliminary data.</text>
</comment>
<organism evidence="1 2">
    <name type="scientific">Apiospora marii</name>
    <dbReference type="NCBI Taxonomy" id="335849"/>
    <lineage>
        <taxon>Eukaryota</taxon>
        <taxon>Fungi</taxon>
        <taxon>Dikarya</taxon>
        <taxon>Ascomycota</taxon>
        <taxon>Pezizomycotina</taxon>
        <taxon>Sordariomycetes</taxon>
        <taxon>Xylariomycetidae</taxon>
        <taxon>Amphisphaeriales</taxon>
        <taxon>Apiosporaceae</taxon>
        <taxon>Apiospora</taxon>
    </lineage>
</organism>
<protein>
    <submittedName>
        <fullName evidence="1">Uncharacterized protein</fullName>
    </submittedName>
</protein>
<reference evidence="1 2" key="1">
    <citation type="submission" date="2023-01" db="EMBL/GenBank/DDBJ databases">
        <title>Analysis of 21 Apiospora genomes using comparative genomics revels a genus with tremendous synthesis potential of carbohydrate active enzymes and secondary metabolites.</title>
        <authorList>
            <person name="Sorensen T."/>
        </authorList>
    </citation>
    <scope>NUCLEOTIDE SEQUENCE [LARGE SCALE GENOMIC DNA]</scope>
    <source>
        <strain evidence="1 2">CBS 20057</strain>
    </source>
</reference>